<dbReference type="InterPro" id="IPR002763">
    <property type="entry name" value="DUF72"/>
</dbReference>
<accession>A0ABS3SKR2</accession>
<dbReference type="Pfam" id="PF01904">
    <property type="entry name" value="DUF72"/>
    <property type="match status" value="1"/>
</dbReference>
<dbReference type="Proteomes" id="UP000678317">
    <property type="component" value="Unassembled WGS sequence"/>
</dbReference>
<gene>
    <name evidence="1" type="ORF">J4035_16980</name>
</gene>
<sequence length="229" mass="26246">MCGWTVSQASYVGRFPVVEVQHTFYEPPSDAVLTRWRTQVPASFEFTIKAWQIVTHESNSPTYRRMKQPLPDSARGQVGAFRTTPPVLAGWQRTLECARILRATAVLLQCPKSFRPTADNVGRLRTFMTQVERPAARLLWEPRGEWPPQLLTELCAELDLVHVVDPMQTETVTPEQTYYRLHGTSGSRHVHTDDELRRLRDMVDGRPSPYVMFNNLPRVGDAERFLALL</sequence>
<proteinExistence type="predicted"/>
<dbReference type="Gene3D" id="3.20.20.410">
    <property type="entry name" value="Protein of unknown function UPF0759"/>
    <property type="match status" value="1"/>
</dbReference>
<keyword evidence="2" id="KW-1185">Reference proteome</keyword>
<reference evidence="1 2" key="1">
    <citation type="submission" date="2021-03" db="EMBL/GenBank/DDBJ databases">
        <title>novel species in genus Cellulomonas.</title>
        <authorList>
            <person name="Zhang G."/>
        </authorList>
    </citation>
    <scope>NUCLEOTIDE SEQUENCE [LARGE SCALE GENOMIC DNA]</scope>
    <source>
        <strain evidence="2">zg-ZUI188</strain>
    </source>
</reference>
<protein>
    <submittedName>
        <fullName evidence="1">DUF72 domain-containing protein</fullName>
    </submittedName>
</protein>
<evidence type="ECO:0000313" key="2">
    <source>
        <dbReference type="Proteomes" id="UP000678317"/>
    </source>
</evidence>
<dbReference type="InterPro" id="IPR036520">
    <property type="entry name" value="UPF0759_sf"/>
</dbReference>
<comment type="caution">
    <text evidence="1">The sequence shown here is derived from an EMBL/GenBank/DDBJ whole genome shotgun (WGS) entry which is preliminary data.</text>
</comment>
<dbReference type="SUPFAM" id="SSF117396">
    <property type="entry name" value="TM1631-like"/>
    <property type="match status" value="1"/>
</dbReference>
<organism evidence="1 2">
    <name type="scientific">Cellulomonas fengjieae</name>
    <dbReference type="NCBI Taxonomy" id="2819978"/>
    <lineage>
        <taxon>Bacteria</taxon>
        <taxon>Bacillati</taxon>
        <taxon>Actinomycetota</taxon>
        <taxon>Actinomycetes</taxon>
        <taxon>Micrococcales</taxon>
        <taxon>Cellulomonadaceae</taxon>
        <taxon>Cellulomonas</taxon>
    </lineage>
</organism>
<dbReference type="PANTHER" id="PTHR30348:SF4">
    <property type="entry name" value="DUF72 DOMAIN-CONTAINING PROTEIN"/>
    <property type="match status" value="1"/>
</dbReference>
<evidence type="ECO:0000313" key="1">
    <source>
        <dbReference type="EMBL" id="MBO3086341.1"/>
    </source>
</evidence>
<name>A0ABS3SKR2_9CELL</name>
<dbReference type="EMBL" id="JAGFBM010000009">
    <property type="protein sequence ID" value="MBO3086341.1"/>
    <property type="molecule type" value="Genomic_DNA"/>
</dbReference>
<dbReference type="PANTHER" id="PTHR30348">
    <property type="entry name" value="UNCHARACTERIZED PROTEIN YECE"/>
    <property type="match status" value="1"/>
</dbReference>